<protein>
    <submittedName>
        <fullName evidence="2">(Mediterranean fruit fly) hypothetical protein</fullName>
    </submittedName>
</protein>
<feature type="region of interest" description="Disordered" evidence="1">
    <location>
        <begin position="1"/>
        <end position="22"/>
    </location>
</feature>
<feature type="region of interest" description="Disordered" evidence="1">
    <location>
        <begin position="135"/>
        <end position="158"/>
    </location>
</feature>
<keyword evidence="3" id="KW-1185">Reference proteome</keyword>
<dbReference type="AlphaFoldDB" id="A0A811TZ46"/>
<comment type="caution">
    <text evidence="2">The sequence shown here is derived from an EMBL/GenBank/DDBJ whole genome shotgun (WGS) entry which is preliminary data.</text>
</comment>
<proteinExistence type="predicted"/>
<feature type="compositionally biased region" description="Basic and acidic residues" evidence="1">
    <location>
        <begin position="146"/>
        <end position="158"/>
    </location>
</feature>
<accession>A0A811TZ46</accession>
<evidence type="ECO:0000313" key="2">
    <source>
        <dbReference type="EMBL" id="CAD6991418.1"/>
    </source>
</evidence>
<dbReference type="Proteomes" id="UP000606786">
    <property type="component" value="Unassembled WGS sequence"/>
</dbReference>
<evidence type="ECO:0000313" key="3">
    <source>
        <dbReference type="Proteomes" id="UP000606786"/>
    </source>
</evidence>
<dbReference type="EMBL" id="CAJHJT010000001">
    <property type="protein sequence ID" value="CAD6991418.1"/>
    <property type="molecule type" value="Genomic_DNA"/>
</dbReference>
<gene>
    <name evidence="2" type="ORF">CCAP1982_LOCUS345</name>
</gene>
<sequence length="158" mass="17708">MQVECNVCQHSESGHSNSSRGVGRMRNAFATPPRTASVHAQVQSSAVPPIDQLSSNGMCVAPRTYQKCWVLMKRNVMDAVCWPAGSSLSLVHPHATSFDKHRAPMTLPTHRRKTRRTLVGHKHSQKLSIEVTLGSRTHEKKLHNNAIKENREKNKSKR</sequence>
<feature type="compositionally biased region" description="Polar residues" evidence="1">
    <location>
        <begin position="8"/>
        <end position="20"/>
    </location>
</feature>
<evidence type="ECO:0000256" key="1">
    <source>
        <dbReference type="SAM" id="MobiDB-lite"/>
    </source>
</evidence>
<organism evidence="2 3">
    <name type="scientific">Ceratitis capitata</name>
    <name type="common">Mediterranean fruit fly</name>
    <name type="synonym">Tephritis capitata</name>
    <dbReference type="NCBI Taxonomy" id="7213"/>
    <lineage>
        <taxon>Eukaryota</taxon>
        <taxon>Metazoa</taxon>
        <taxon>Ecdysozoa</taxon>
        <taxon>Arthropoda</taxon>
        <taxon>Hexapoda</taxon>
        <taxon>Insecta</taxon>
        <taxon>Pterygota</taxon>
        <taxon>Neoptera</taxon>
        <taxon>Endopterygota</taxon>
        <taxon>Diptera</taxon>
        <taxon>Brachycera</taxon>
        <taxon>Muscomorpha</taxon>
        <taxon>Tephritoidea</taxon>
        <taxon>Tephritidae</taxon>
        <taxon>Ceratitis</taxon>
        <taxon>Ceratitis</taxon>
    </lineage>
</organism>
<name>A0A811TZ46_CERCA</name>
<reference evidence="2" key="1">
    <citation type="submission" date="2020-11" db="EMBL/GenBank/DDBJ databases">
        <authorList>
            <person name="Whitehead M."/>
        </authorList>
    </citation>
    <scope>NUCLEOTIDE SEQUENCE</scope>
    <source>
        <strain evidence="2">EGII</strain>
    </source>
</reference>